<dbReference type="Gene3D" id="1.10.10.10">
    <property type="entry name" value="Winged helix-like DNA-binding domain superfamily/Winged helix DNA-binding domain"/>
    <property type="match status" value="1"/>
</dbReference>
<dbReference type="InterPro" id="IPR000792">
    <property type="entry name" value="Tscrpt_reg_LuxR_C"/>
</dbReference>
<dbReference type="PRINTS" id="PR00038">
    <property type="entry name" value="HTHLUXR"/>
</dbReference>
<dbReference type="EMBL" id="JBHSIT010000005">
    <property type="protein sequence ID" value="MFC4909521.1"/>
    <property type="molecule type" value="Genomic_DNA"/>
</dbReference>
<proteinExistence type="predicted"/>
<dbReference type="InterPro" id="IPR059106">
    <property type="entry name" value="WHD_MalT"/>
</dbReference>
<evidence type="ECO:0000313" key="7">
    <source>
        <dbReference type="Proteomes" id="UP001595872"/>
    </source>
</evidence>
<protein>
    <submittedName>
        <fullName evidence="6">LuxR C-terminal-related transcriptional regulator</fullName>
    </submittedName>
</protein>
<feature type="region of interest" description="Disordered" evidence="4">
    <location>
        <begin position="1"/>
        <end position="29"/>
    </location>
</feature>
<gene>
    <name evidence="6" type="ORF">ACFPCY_19520</name>
</gene>
<dbReference type="SUPFAM" id="SSF46894">
    <property type="entry name" value="C-terminal effector domain of the bipartite response regulators"/>
    <property type="match status" value="1"/>
</dbReference>
<dbReference type="InterPro" id="IPR036388">
    <property type="entry name" value="WH-like_DNA-bd_sf"/>
</dbReference>
<feature type="domain" description="HTH luxR-type" evidence="5">
    <location>
        <begin position="928"/>
        <end position="993"/>
    </location>
</feature>
<keyword evidence="3" id="KW-0804">Transcription</keyword>
<name>A0ABV9U143_9ACTN</name>
<accession>A0ABV9U143</accession>
<sequence>MSAPSELEVPKAPVRRVPTRDAAASPAPDEILARPRLIERIGGAAAGTLTVVAAPPGSGKSAAVESWAAVRRDRPVVWMRPGRPARTVGEFCAGFAAELADAGVKPGGVARWRPRREVRREPGREPRRESGRELRREPGRDLRRESGRDLRREPGRDLRRESGRDLRREPGRDLRREAGRELRREPGRELRRETGWELRRETRRDLRRVDALSALAAVLAGLEAPVTLVLEDFPPERDSVTARCVTYLLDHARDTLGVIVVCSAAPPLPLRRLALAGRLTEVGMADLAFGEREVAAVLAQHGVSLGPSALRALTERTGGWAAAVRFAAFAMRGHPDPDSFAERYGGGDPAIVEFLDDEVLDAQPADVRRFLLGTSVLDQVNAELAAVLLGEDTAAPGEAGDGKAFGAVFAERVRRNCFFRPAGDGWFRPHRVFREAFRTMLLQESPGRYAVLHRRAAAWFDRAGHLAEAVRHAGLAGDWRYAAWIAVDRLAVGRVIGLRPDDPLTGLFRGMPRDLAFSRAEPEPAVVAAAVAVADGDERRCAVTLQHAGRVLASLPAGEGRAARFCAEAVRLARDRSLDSLVTGAGRAAGDPDALPFGSRDRALEDNPELRALFTSVQAAAHLRGGRLAEAARSFEKARAAADRAGGDHQRRLAVGYQALCAVLLGRVGVASALVARASQFPEVSVRPPGRRVAAVHLAAALVHLERWALPAMREELDAAGAALRARPDALLSLVHRLAEARWETAEGRPGRALELLAASDGRGPAARVPWLERRLRLAAAEAHVMSGASAAARDAAERAGGAGTPASALALACAEACGDDPAVAAVAAESVRRALVASAGGAVGLRVAAWLLAARFAYGAGNASEGRRGLYRALRLANRDQIRLPFALAAPWLRPVLFREPELARSHGRLLGPLRLAPPARPPDAGEAPAVGELSPRELDVLSRVARMMTTEEVADDLCLSVNTIKTHLKSIYRKLGVTRRGEAVRRARSLGLLAERA</sequence>
<dbReference type="SMART" id="SM00421">
    <property type="entry name" value="HTH_LUXR"/>
    <property type="match status" value="1"/>
</dbReference>
<dbReference type="CDD" id="cd06170">
    <property type="entry name" value="LuxR_C_like"/>
    <property type="match status" value="1"/>
</dbReference>
<dbReference type="Pfam" id="PF25873">
    <property type="entry name" value="WHD_MalT"/>
    <property type="match status" value="1"/>
</dbReference>
<dbReference type="PANTHER" id="PTHR44688">
    <property type="entry name" value="DNA-BINDING TRANSCRIPTIONAL ACTIVATOR DEVR_DOSR"/>
    <property type="match status" value="1"/>
</dbReference>
<dbReference type="RefSeq" id="WP_378257094.1">
    <property type="nucleotide sequence ID" value="NZ_JBHSIT010000005.1"/>
</dbReference>
<evidence type="ECO:0000256" key="4">
    <source>
        <dbReference type="SAM" id="MobiDB-lite"/>
    </source>
</evidence>
<reference evidence="7" key="1">
    <citation type="journal article" date="2019" name="Int. J. Syst. Evol. Microbiol.">
        <title>The Global Catalogue of Microorganisms (GCM) 10K type strain sequencing project: providing services to taxonomists for standard genome sequencing and annotation.</title>
        <authorList>
            <consortium name="The Broad Institute Genomics Platform"/>
            <consortium name="The Broad Institute Genome Sequencing Center for Infectious Disease"/>
            <person name="Wu L."/>
            <person name="Ma J."/>
        </authorList>
    </citation>
    <scope>NUCLEOTIDE SEQUENCE [LARGE SCALE GENOMIC DNA]</scope>
    <source>
        <strain evidence="7">KLKA75</strain>
    </source>
</reference>
<feature type="region of interest" description="Disordered" evidence="4">
    <location>
        <begin position="115"/>
        <end position="172"/>
    </location>
</feature>
<dbReference type="PANTHER" id="PTHR44688:SF16">
    <property type="entry name" value="DNA-BINDING TRANSCRIPTIONAL ACTIVATOR DEVR_DOSR"/>
    <property type="match status" value="1"/>
</dbReference>
<keyword evidence="2" id="KW-0238">DNA-binding</keyword>
<evidence type="ECO:0000256" key="2">
    <source>
        <dbReference type="ARBA" id="ARBA00023125"/>
    </source>
</evidence>
<dbReference type="PROSITE" id="PS50043">
    <property type="entry name" value="HTH_LUXR_2"/>
    <property type="match status" value="1"/>
</dbReference>
<dbReference type="Pfam" id="PF00196">
    <property type="entry name" value="GerE"/>
    <property type="match status" value="1"/>
</dbReference>
<keyword evidence="7" id="KW-1185">Reference proteome</keyword>
<dbReference type="InterPro" id="IPR016032">
    <property type="entry name" value="Sig_transdc_resp-reg_C-effctor"/>
</dbReference>
<feature type="compositionally biased region" description="Basic and acidic residues" evidence="4">
    <location>
        <begin position="118"/>
        <end position="172"/>
    </location>
</feature>
<comment type="caution">
    <text evidence="6">The sequence shown here is derived from an EMBL/GenBank/DDBJ whole genome shotgun (WGS) entry which is preliminary data.</text>
</comment>
<evidence type="ECO:0000256" key="3">
    <source>
        <dbReference type="ARBA" id="ARBA00023163"/>
    </source>
</evidence>
<evidence type="ECO:0000256" key="1">
    <source>
        <dbReference type="ARBA" id="ARBA00023015"/>
    </source>
</evidence>
<evidence type="ECO:0000313" key="6">
    <source>
        <dbReference type="EMBL" id="MFC4909521.1"/>
    </source>
</evidence>
<keyword evidence="1" id="KW-0805">Transcription regulation</keyword>
<evidence type="ECO:0000259" key="5">
    <source>
        <dbReference type="PROSITE" id="PS50043"/>
    </source>
</evidence>
<dbReference type="Proteomes" id="UP001595872">
    <property type="component" value="Unassembled WGS sequence"/>
</dbReference>
<organism evidence="6 7">
    <name type="scientific">Actinomadura gamaensis</name>
    <dbReference type="NCBI Taxonomy" id="1763541"/>
    <lineage>
        <taxon>Bacteria</taxon>
        <taxon>Bacillati</taxon>
        <taxon>Actinomycetota</taxon>
        <taxon>Actinomycetes</taxon>
        <taxon>Streptosporangiales</taxon>
        <taxon>Thermomonosporaceae</taxon>
        <taxon>Actinomadura</taxon>
    </lineage>
</organism>